<dbReference type="Pfam" id="PF00702">
    <property type="entry name" value="Hydrolase"/>
    <property type="match status" value="1"/>
</dbReference>
<dbReference type="NCBIfam" id="TIGR00003">
    <property type="entry name" value="copper ion binding protein"/>
    <property type="match status" value="2"/>
</dbReference>
<evidence type="ECO:0000256" key="16">
    <source>
        <dbReference type="ARBA" id="ARBA00023065"/>
    </source>
</evidence>
<evidence type="ECO:0000256" key="9">
    <source>
        <dbReference type="ARBA" id="ARBA00022741"/>
    </source>
</evidence>
<dbReference type="EMBL" id="FOAN01000004">
    <property type="protein sequence ID" value="SEL48785.1"/>
    <property type="molecule type" value="Genomic_DNA"/>
</dbReference>
<dbReference type="FunFam" id="2.70.150.10:FF:000020">
    <property type="entry name" value="Copper-exporting P-type ATPase A"/>
    <property type="match status" value="1"/>
</dbReference>
<feature type="transmembrane region" description="Helical" evidence="18">
    <location>
        <begin position="428"/>
        <end position="450"/>
    </location>
</feature>
<dbReference type="SUPFAM" id="SSF56784">
    <property type="entry name" value="HAD-like"/>
    <property type="match status" value="1"/>
</dbReference>
<dbReference type="PROSITE" id="PS01229">
    <property type="entry name" value="COF_2"/>
    <property type="match status" value="1"/>
</dbReference>
<dbReference type="GO" id="GO:0005507">
    <property type="term" value="F:copper ion binding"/>
    <property type="evidence" value="ECO:0007669"/>
    <property type="project" value="InterPro"/>
</dbReference>
<dbReference type="InterPro" id="IPR036163">
    <property type="entry name" value="HMA_dom_sf"/>
</dbReference>
<evidence type="ECO:0000259" key="19">
    <source>
        <dbReference type="PROSITE" id="PS50846"/>
    </source>
</evidence>
<dbReference type="InterPro" id="IPR018303">
    <property type="entry name" value="ATPase_P-typ_P_site"/>
</dbReference>
<dbReference type="NCBIfam" id="TIGR01494">
    <property type="entry name" value="ATPase_P-type"/>
    <property type="match status" value="1"/>
</dbReference>
<evidence type="ECO:0000256" key="17">
    <source>
        <dbReference type="ARBA" id="ARBA00023136"/>
    </source>
</evidence>
<feature type="transmembrane region" description="Helical" evidence="18">
    <location>
        <begin position="243"/>
        <end position="265"/>
    </location>
</feature>
<dbReference type="EC" id="7.2.2.8" evidence="3"/>
<keyword evidence="17 18" id="KW-0472">Membrane</keyword>
<evidence type="ECO:0000256" key="3">
    <source>
        <dbReference type="ARBA" id="ARBA00012517"/>
    </source>
</evidence>
<evidence type="ECO:0000256" key="11">
    <source>
        <dbReference type="ARBA" id="ARBA00022840"/>
    </source>
</evidence>
<evidence type="ECO:0000256" key="10">
    <source>
        <dbReference type="ARBA" id="ARBA00022796"/>
    </source>
</evidence>
<dbReference type="CDD" id="cd02094">
    <property type="entry name" value="P-type_ATPase_Cu-like"/>
    <property type="match status" value="1"/>
</dbReference>
<proteinExistence type="inferred from homology"/>
<sequence length="846" mass="87174">MTMHAKHEAPASGLSVIDIPVDGMTCASCVGRVEKAITAIPGVNGAEVNLATGKARVTLAGADIGAVAEAIRGAGYEPGATTIVLAISGMTCASCVGRVEKALRAVSGVLSADVNLATEQATVRAADGAITPALVAAVAAAGYEARPRGEGRSDDGDAAATRREAERTALFRAVVVAALATLPLLVLEMGPHLSEAFHHWLHARIDAFVLKLIAFGLTTIVLFGPGLRFFLKGWPALLRAAPDMNALVMLGAGAAYAYSVVATFAPDWLPDGTDYTYFETGAVIVTLILLGRWFEARAKGRTSEAIKRLVQLQARSARVLRDGVESEVAIEHVRVGDLVLVRPGEKIPVDGEVVEGASYVDEAMVTGEPAPAHKSVGSAVIGGTINRNGALRFRAQKVGADTLLAQILRMVEQAQGAKLPIQALVDRVTNWFVPAVIAVALLTFAAWLAFGPSPALTYALVNGVAVLIVACPCAMGLATPTSIMVGTGRAAELGILFRQGAALQGLSEVSTIAFDKTGTLTKGRPEVTRFAPAEGFVEDEALRLAASAESASEHPSAEAIVAEAKRRGLELAPAVDFTAEPGLGISARVEGREVLVGSARLMAERGVATGIFAEKAAASARDGESPLYVAVDGSIAGLVAVADQVKPGSSAAIAALRALGLRIVMVTGDNRATAEAIATRLGIDGVEAEVLPTDKAAIVARLQAGGGKVAFVGDGINDAPALAQADIGIAMGAGTDIAIESADIVLISGDLRHVPEAIGLSKATMTNIRQNLGWAFGYNVLLIPVAAGALYPLWGVLMSPVFASFAMAFSSVSVLANALRLRRFSARQDIAAAPTPDPASAYGRMG</sequence>
<dbReference type="Gene3D" id="3.40.1110.10">
    <property type="entry name" value="Calcium-transporting ATPase, cytoplasmic domain N"/>
    <property type="match status" value="1"/>
</dbReference>
<dbReference type="SUPFAM" id="SSF81665">
    <property type="entry name" value="Calcium ATPase, transmembrane domain M"/>
    <property type="match status" value="1"/>
</dbReference>
<keyword evidence="10" id="KW-0187">Copper transport</keyword>
<dbReference type="SFLD" id="SFLDG00002">
    <property type="entry name" value="C1.7:_P-type_atpase_like"/>
    <property type="match status" value="1"/>
</dbReference>
<dbReference type="InterPro" id="IPR023298">
    <property type="entry name" value="ATPase_P-typ_TM_dom_sf"/>
</dbReference>
<feature type="transmembrane region" description="Helical" evidence="18">
    <location>
        <begin position="207"/>
        <end position="231"/>
    </location>
</feature>
<dbReference type="InterPro" id="IPR023214">
    <property type="entry name" value="HAD_sf"/>
</dbReference>
<dbReference type="Pfam" id="PF00122">
    <property type="entry name" value="E1-E2_ATPase"/>
    <property type="match status" value="1"/>
</dbReference>
<dbReference type="GO" id="GO:0005886">
    <property type="term" value="C:plasma membrane"/>
    <property type="evidence" value="ECO:0007669"/>
    <property type="project" value="UniProtKB-SubCell"/>
</dbReference>
<dbReference type="GO" id="GO:0043682">
    <property type="term" value="F:P-type divalent copper transporter activity"/>
    <property type="evidence" value="ECO:0007669"/>
    <property type="project" value="TreeGrafter"/>
</dbReference>
<evidence type="ECO:0000256" key="5">
    <source>
        <dbReference type="ARBA" id="ARBA00022475"/>
    </source>
</evidence>
<evidence type="ECO:0000256" key="18">
    <source>
        <dbReference type="RuleBase" id="RU362081"/>
    </source>
</evidence>
<dbReference type="InterPro" id="IPR059000">
    <property type="entry name" value="ATPase_P-type_domA"/>
</dbReference>
<evidence type="ECO:0000256" key="1">
    <source>
        <dbReference type="ARBA" id="ARBA00004651"/>
    </source>
</evidence>
<dbReference type="Gene3D" id="3.40.50.1000">
    <property type="entry name" value="HAD superfamily/HAD-like"/>
    <property type="match status" value="1"/>
</dbReference>
<feature type="domain" description="HMA" evidence="19">
    <location>
        <begin position="81"/>
        <end position="146"/>
    </location>
</feature>
<keyword evidence="9 18" id="KW-0547">Nucleotide-binding</keyword>
<evidence type="ECO:0000256" key="7">
    <source>
        <dbReference type="ARBA" id="ARBA00022723"/>
    </source>
</evidence>
<keyword evidence="13" id="KW-1278">Translocase</keyword>
<evidence type="ECO:0000313" key="20">
    <source>
        <dbReference type="EMBL" id="SEL48785.1"/>
    </source>
</evidence>
<dbReference type="GO" id="GO:0140581">
    <property type="term" value="F:P-type monovalent copper transporter activity"/>
    <property type="evidence" value="ECO:0007669"/>
    <property type="project" value="UniProtKB-EC"/>
</dbReference>
<keyword evidence="16" id="KW-0406">Ion transport</keyword>
<dbReference type="PROSITE" id="PS50846">
    <property type="entry name" value="HMA_2"/>
    <property type="match status" value="2"/>
</dbReference>
<evidence type="ECO:0000256" key="2">
    <source>
        <dbReference type="ARBA" id="ARBA00006024"/>
    </source>
</evidence>
<gene>
    <name evidence="20" type="ORF">SAMN04515666_10447</name>
</gene>
<dbReference type="STRING" id="1036779.SAMN04515666_10447"/>
<feature type="transmembrane region" description="Helical" evidence="18">
    <location>
        <begin position="772"/>
        <end position="794"/>
    </location>
</feature>
<reference evidence="21" key="1">
    <citation type="submission" date="2016-10" db="EMBL/GenBank/DDBJ databases">
        <authorList>
            <person name="Varghese N."/>
            <person name="Submissions S."/>
        </authorList>
    </citation>
    <scope>NUCLEOTIDE SEQUENCE [LARGE SCALE GENOMIC DNA]</scope>
    <source>
        <strain evidence="21">LMG 26383,CCUG 61248,R- 45681</strain>
    </source>
</reference>
<feature type="domain" description="HMA" evidence="19">
    <location>
        <begin position="15"/>
        <end position="79"/>
    </location>
</feature>
<dbReference type="InterPro" id="IPR036412">
    <property type="entry name" value="HAD-like_sf"/>
</dbReference>
<dbReference type="SFLD" id="SFLDF00027">
    <property type="entry name" value="p-type_atpase"/>
    <property type="match status" value="1"/>
</dbReference>
<evidence type="ECO:0000256" key="6">
    <source>
        <dbReference type="ARBA" id="ARBA00022692"/>
    </source>
</evidence>
<evidence type="ECO:0000256" key="13">
    <source>
        <dbReference type="ARBA" id="ARBA00022967"/>
    </source>
</evidence>
<feature type="transmembrane region" description="Helical" evidence="18">
    <location>
        <begin position="800"/>
        <end position="819"/>
    </location>
</feature>
<feature type="transmembrane region" description="Helical" evidence="18">
    <location>
        <begin position="277"/>
        <end position="294"/>
    </location>
</feature>
<dbReference type="Gene3D" id="3.30.70.100">
    <property type="match status" value="2"/>
</dbReference>
<dbReference type="FunFam" id="3.30.70.100:FF:000005">
    <property type="entry name" value="Copper-exporting P-type ATPase A"/>
    <property type="match status" value="1"/>
</dbReference>
<dbReference type="SUPFAM" id="SSF81653">
    <property type="entry name" value="Calcium ATPase, transduction domain A"/>
    <property type="match status" value="1"/>
</dbReference>
<dbReference type="GO" id="GO:0060003">
    <property type="term" value="P:copper ion export"/>
    <property type="evidence" value="ECO:0007669"/>
    <property type="project" value="UniProtKB-ARBA"/>
</dbReference>
<dbReference type="RefSeq" id="WP_208862278.1">
    <property type="nucleotide sequence ID" value="NZ_FOAN01000004.1"/>
</dbReference>
<dbReference type="InterPro" id="IPR017969">
    <property type="entry name" value="Heavy-metal-associated_CS"/>
</dbReference>
<keyword evidence="11 18" id="KW-0067">ATP-binding</keyword>
<evidence type="ECO:0000256" key="12">
    <source>
        <dbReference type="ARBA" id="ARBA00022842"/>
    </source>
</evidence>
<dbReference type="InterPro" id="IPR044492">
    <property type="entry name" value="P_typ_ATPase_HD_dom"/>
</dbReference>
<dbReference type="PANTHER" id="PTHR43520">
    <property type="entry name" value="ATP7, ISOFORM B"/>
    <property type="match status" value="1"/>
</dbReference>
<dbReference type="GO" id="GO:0055070">
    <property type="term" value="P:copper ion homeostasis"/>
    <property type="evidence" value="ECO:0007669"/>
    <property type="project" value="TreeGrafter"/>
</dbReference>
<dbReference type="PROSITE" id="PS00154">
    <property type="entry name" value="ATPASE_E1_E2"/>
    <property type="match status" value="1"/>
</dbReference>
<dbReference type="CDD" id="cd00371">
    <property type="entry name" value="HMA"/>
    <property type="match status" value="2"/>
</dbReference>
<evidence type="ECO:0000256" key="8">
    <source>
        <dbReference type="ARBA" id="ARBA00022737"/>
    </source>
</evidence>
<keyword evidence="21" id="KW-1185">Reference proteome</keyword>
<feature type="transmembrane region" description="Helical" evidence="18">
    <location>
        <begin position="169"/>
        <end position="187"/>
    </location>
</feature>
<feature type="transmembrane region" description="Helical" evidence="18">
    <location>
        <begin position="456"/>
        <end position="479"/>
    </location>
</feature>
<keyword evidence="5 18" id="KW-1003">Cell membrane</keyword>
<dbReference type="NCBIfam" id="TIGR01525">
    <property type="entry name" value="ATPase-IB_hvy"/>
    <property type="match status" value="1"/>
</dbReference>
<name>A0A1H7QMG3_9HYPH</name>
<dbReference type="InterPro" id="IPR023299">
    <property type="entry name" value="ATPase_P-typ_cyto_dom_N"/>
</dbReference>
<dbReference type="InterPro" id="IPR006121">
    <property type="entry name" value="HMA_dom"/>
</dbReference>
<keyword evidence="15" id="KW-0186">Copper</keyword>
<dbReference type="SUPFAM" id="SSF55008">
    <property type="entry name" value="HMA, heavy metal-associated domain"/>
    <property type="match status" value="2"/>
</dbReference>
<dbReference type="GO" id="GO:0005524">
    <property type="term" value="F:ATP binding"/>
    <property type="evidence" value="ECO:0007669"/>
    <property type="project" value="UniProtKB-UniRule"/>
</dbReference>
<evidence type="ECO:0000256" key="14">
    <source>
        <dbReference type="ARBA" id="ARBA00022989"/>
    </source>
</evidence>
<keyword evidence="14 18" id="KW-1133">Transmembrane helix</keyword>
<dbReference type="PRINTS" id="PR00943">
    <property type="entry name" value="CUATPASE"/>
</dbReference>
<keyword evidence="4" id="KW-0813">Transport</keyword>
<dbReference type="NCBIfam" id="TIGR01511">
    <property type="entry name" value="ATPase-IB1_Cu"/>
    <property type="match status" value="1"/>
</dbReference>
<dbReference type="PANTHER" id="PTHR43520:SF8">
    <property type="entry name" value="P-TYPE CU(+) TRANSPORTER"/>
    <property type="match status" value="1"/>
</dbReference>
<comment type="subcellular location">
    <subcellularLocation>
        <location evidence="1">Cell membrane</location>
        <topology evidence="1">Multi-pass membrane protein</topology>
    </subcellularLocation>
</comment>
<dbReference type="GO" id="GO:0016887">
    <property type="term" value="F:ATP hydrolysis activity"/>
    <property type="evidence" value="ECO:0007669"/>
    <property type="project" value="InterPro"/>
</dbReference>
<dbReference type="InterPro" id="IPR006122">
    <property type="entry name" value="HMA_Cu_ion-bd"/>
</dbReference>
<dbReference type="PROSITE" id="PS01047">
    <property type="entry name" value="HMA_1"/>
    <property type="match status" value="2"/>
</dbReference>
<evidence type="ECO:0000256" key="4">
    <source>
        <dbReference type="ARBA" id="ARBA00022448"/>
    </source>
</evidence>
<dbReference type="InterPro" id="IPR008250">
    <property type="entry name" value="ATPase_P-typ_transduc_dom_A_sf"/>
</dbReference>
<dbReference type="InterPro" id="IPR001757">
    <property type="entry name" value="P_typ_ATPase"/>
</dbReference>
<accession>A0A1H7QMG3</accession>
<comment type="similarity">
    <text evidence="2 18">Belongs to the cation transport ATPase (P-type) (TC 3.A.3) family. Type IB subfamily.</text>
</comment>
<keyword evidence="8" id="KW-0677">Repeat</keyword>
<dbReference type="AlphaFoldDB" id="A0A1H7QMG3"/>
<dbReference type="Pfam" id="PF00403">
    <property type="entry name" value="HMA"/>
    <property type="match status" value="2"/>
</dbReference>
<dbReference type="InterPro" id="IPR027256">
    <property type="entry name" value="P-typ_ATPase_IB"/>
</dbReference>
<dbReference type="SFLD" id="SFLDS00003">
    <property type="entry name" value="Haloacid_Dehalogenase"/>
    <property type="match status" value="1"/>
</dbReference>
<dbReference type="Proteomes" id="UP000199664">
    <property type="component" value="Unassembled WGS sequence"/>
</dbReference>
<keyword evidence="12" id="KW-0460">Magnesium</keyword>
<dbReference type="Gene3D" id="2.70.150.10">
    <property type="entry name" value="Calcium-transporting ATPase, cytoplasmic transduction domain A"/>
    <property type="match status" value="1"/>
</dbReference>
<protein>
    <recommendedName>
        <fullName evidence="3">P-type Cu(+) transporter</fullName>
        <ecNumber evidence="3">7.2.2.8</ecNumber>
    </recommendedName>
</protein>
<keyword evidence="6 18" id="KW-0812">Transmembrane</keyword>
<organism evidence="20 21">
    <name type="scientific">Bosea lupini</name>
    <dbReference type="NCBI Taxonomy" id="1036779"/>
    <lineage>
        <taxon>Bacteria</taxon>
        <taxon>Pseudomonadati</taxon>
        <taxon>Pseudomonadota</taxon>
        <taxon>Alphaproteobacteria</taxon>
        <taxon>Hyphomicrobiales</taxon>
        <taxon>Boseaceae</taxon>
        <taxon>Bosea</taxon>
    </lineage>
</organism>
<evidence type="ECO:0000256" key="15">
    <source>
        <dbReference type="ARBA" id="ARBA00023008"/>
    </source>
</evidence>
<keyword evidence="7 18" id="KW-0479">Metal-binding</keyword>
<dbReference type="PRINTS" id="PR00119">
    <property type="entry name" value="CATATPASE"/>
</dbReference>
<evidence type="ECO:0000313" key="21">
    <source>
        <dbReference type="Proteomes" id="UP000199664"/>
    </source>
</evidence>